<accession>A0A7T1F260</accession>
<dbReference type="Gene3D" id="3.40.50.2300">
    <property type="match status" value="2"/>
</dbReference>
<evidence type="ECO:0000259" key="3">
    <source>
        <dbReference type="Pfam" id="PF13407"/>
    </source>
</evidence>
<gene>
    <name evidence="4" type="primary">lsrB_2</name>
    <name evidence="4" type="ORF">RT761_00645</name>
</gene>
<evidence type="ECO:0000256" key="2">
    <source>
        <dbReference type="ARBA" id="ARBA00007639"/>
    </source>
</evidence>
<dbReference type="GO" id="GO:0030246">
    <property type="term" value="F:carbohydrate binding"/>
    <property type="evidence" value="ECO:0007669"/>
    <property type="project" value="TreeGrafter"/>
</dbReference>
<dbReference type="PANTHER" id="PTHR30036:SF7">
    <property type="entry name" value="ABC TRANSPORTER PERIPLASMIC-BINDING PROTEIN YPHF"/>
    <property type="match status" value="1"/>
</dbReference>
<reference evidence="4 5" key="1">
    <citation type="journal article" date="2021" name="Nat. Commun.">
        <title>Isolation of a member of the candidate phylum Atribacteria reveals a unique cell membrane structure.</title>
        <authorList>
            <person name="Taiki K."/>
            <person name="Nobu M.K."/>
            <person name="Kusada H."/>
            <person name="Meng X.-Y."/>
            <person name="Hosoki N."/>
            <person name="Uematsu K."/>
            <person name="Yoshioka H."/>
            <person name="Kamagata Y."/>
            <person name="Tamaki H."/>
        </authorList>
    </citation>
    <scope>NUCLEOTIDE SEQUENCE [LARGE SCALE GENOMIC DNA]</scope>
    <source>
        <strain evidence="4 5">RT761</strain>
    </source>
</reference>
<sequence>MRKVSLLIGIVTLVLAIFMVSVLGAAEEAEQFEIVMVAKTEGLAWFDGTKRGVEEFDATHPDVKAYQHSPDGADPVKQAALIEDYIAKGVDAICIIPNDPKALIPVVKKAKEEGIVVVIHEGADLCGIADYDLEVINNYYLGSLMGKALGEELGGKGKWACTVGGHTMQTHMEWWQGAVDYIKENFPEMELLNEMPYEDHDDAKIGYDICRQILRTWPDINGFIGFTVESRSSMCRLLKETNNKNVKVTGLAVPSALRDYIKEGWTHGAFGNSPDDAGYATVLLAYKILKGEEIGETVNLEKPGLENCEVSENGLVQGHAELEFTPENVDQFKF</sequence>
<dbReference type="KEGG" id="alam:RT761_00645"/>
<dbReference type="Pfam" id="PF13407">
    <property type="entry name" value="Peripla_BP_4"/>
    <property type="match status" value="1"/>
</dbReference>
<dbReference type="RefSeq" id="WP_218112644.1">
    <property type="nucleotide sequence ID" value="NZ_CP065383.1"/>
</dbReference>
<evidence type="ECO:0000256" key="1">
    <source>
        <dbReference type="ARBA" id="ARBA00004196"/>
    </source>
</evidence>
<dbReference type="GO" id="GO:0030288">
    <property type="term" value="C:outer membrane-bounded periplasmic space"/>
    <property type="evidence" value="ECO:0007669"/>
    <property type="project" value="TreeGrafter"/>
</dbReference>
<keyword evidence="5" id="KW-1185">Reference proteome</keyword>
<organism evidence="4 5">
    <name type="scientific">Atribacter laminatus</name>
    <dbReference type="NCBI Taxonomy" id="2847778"/>
    <lineage>
        <taxon>Bacteria</taxon>
        <taxon>Pseudomonadati</taxon>
        <taxon>Atribacterota</taxon>
        <taxon>Atribacteria</taxon>
        <taxon>Atribacterales</taxon>
        <taxon>Atribacteraceae</taxon>
        <taxon>Atribacter</taxon>
    </lineage>
</organism>
<evidence type="ECO:0000313" key="4">
    <source>
        <dbReference type="EMBL" id="QPM67442.1"/>
    </source>
</evidence>
<dbReference type="InterPro" id="IPR028082">
    <property type="entry name" value="Peripla_BP_I"/>
</dbReference>
<dbReference type="InterPro" id="IPR025997">
    <property type="entry name" value="SBP_2_dom"/>
</dbReference>
<proteinExistence type="inferred from homology"/>
<dbReference type="SUPFAM" id="SSF53822">
    <property type="entry name" value="Periplasmic binding protein-like I"/>
    <property type="match status" value="1"/>
</dbReference>
<name>A0A7T1F260_ATRLM</name>
<comment type="subcellular location">
    <subcellularLocation>
        <location evidence="1">Cell envelope</location>
    </subcellularLocation>
</comment>
<dbReference type="EMBL" id="CP065383">
    <property type="protein sequence ID" value="QPM67442.1"/>
    <property type="molecule type" value="Genomic_DNA"/>
</dbReference>
<protein>
    <submittedName>
        <fullName evidence="4">Autoinducer 2-binding protein LsrB</fullName>
    </submittedName>
</protein>
<comment type="similarity">
    <text evidence="2">Belongs to the bacterial solute-binding protein 2 family.</text>
</comment>
<dbReference type="InterPro" id="IPR050555">
    <property type="entry name" value="Bact_Solute-Bind_Prot2"/>
</dbReference>
<feature type="domain" description="Periplasmic binding protein" evidence="3">
    <location>
        <begin position="34"/>
        <end position="293"/>
    </location>
</feature>
<dbReference type="Proteomes" id="UP000594463">
    <property type="component" value="Chromosome"/>
</dbReference>
<evidence type="ECO:0000313" key="5">
    <source>
        <dbReference type="Proteomes" id="UP000594463"/>
    </source>
</evidence>
<dbReference type="PANTHER" id="PTHR30036">
    <property type="entry name" value="D-XYLOSE-BINDING PERIPLASMIC PROTEIN"/>
    <property type="match status" value="1"/>
</dbReference>
<dbReference type="AlphaFoldDB" id="A0A7T1F260"/>